<reference evidence="2 3" key="1">
    <citation type="submission" date="2019-01" db="EMBL/GenBank/DDBJ databases">
        <title>Ktedonosporobacter rubrisoli SCAWS-G2.</title>
        <authorList>
            <person name="Huang Y."/>
            <person name="Yan B."/>
        </authorList>
    </citation>
    <scope>NUCLEOTIDE SEQUENCE [LARGE SCALE GENOMIC DNA]</scope>
    <source>
        <strain evidence="2 3">SCAWS-G2</strain>
    </source>
</reference>
<dbReference type="AlphaFoldDB" id="A0A4P6K443"/>
<name>A0A4P6K443_KTERU</name>
<dbReference type="RefSeq" id="WP_129894047.1">
    <property type="nucleotide sequence ID" value="NZ_CP035758.1"/>
</dbReference>
<evidence type="ECO:0000313" key="2">
    <source>
        <dbReference type="EMBL" id="QBD82979.1"/>
    </source>
</evidence>
<evidence type="ECO:0000313" key="3">
    <source>
        <dbReference type="Proteomes" id="UP000290365"/>
    </source>
</evidence>
<feature type="compositionally biased region" description="Basic and acidic residues" evidence="1">
    <location>
        <begin position="13"/>
        <end position="26"/>
    </location>
</feature>
<proteinExistence type="predicted"/>
<dbReference type="OrthoDB" id="10013169at2"/>
<dbReference type="EMBL" id="CP035758">
    <property type="protein sequence ID" value="QBD82979.1"/>
    <property type="molecule type" value="Genomic_DNA"/>
</dbReference>
<gene>
    <name evidence="2" type="ORF">EPA93_46270</name>
</gene>
<feature type="region of interest" description="Disordered" evidence="1">
    <location>
        <begin position="1"/>
        <end position="26"/>
    </location>
</feature>
<sequence length="207" mass="23919">MPIDDISDSFDSNSHKQRERPLNEDRAMAEKDSLWPYIGDWKALQNGTAQRALLRELIERGSQPRIGQSLPPEDPLARYKCIPLHARLLYTSMDPFIESIILKHYATIDGLSHDRCDIYLSIEQFNNPGETLDYLENSPVLKKSGVQIRYDDLPGIFFWDHQWVGEFISFRSCVSESAVNIILRCIFQEIREEPTIAAVRRAKKLLL</sequence>
<dbReference type="Proteomes" id="UP000290365">
    <property type="component" value="Chromosome"/>
</dbReference>
<keyword evidence="3" id="KW-1185">Reference proteome</keyword>
<protein>
    <submittedName>
        <fullName evidence="2">Uncharacterized protein</fullName>
    </submittedName>
</protein>
<evidence type="ECO:0000256" key="1">
    <source>
        <dbReference type="SAM" id="MobiDB-lite"/>
    </source>
</evidence>
<accession>A0A4P6K443</accession>
<organism evidence="2 3">
    <name type="scientific">Ktedonosporobacter rubrisoli</name>
    <dbReference type="NCBI Taxonomy" id="2509675"/>
    <lineage>
        <taxon>Bacteria</taxon>
        <taxon>Bacillati</taxon>
        <taxon>Chloroflexota</taxon>
        <taxon>Ktedonobacteria</taxon>
        <taxon>Ktedonobacterales</taxon>
        <taxon>Ktedonosporobacteraceae</taxon>
        <taxon>Ktedonosporobacter</taxon>
    </lineage>
</organism>
<dbReference type="KEGG" id="kbs:EPA93_46270"/>